<dbReference type="EC" id="2.3.2.27" evidence="2"/>
<dbReference type="InterPro" id="IPR001841">
    <property type="entry name" value="Znf_RING"/>
</dbReference>
<name>A0AAD3Y2M0_NEPGR</name>
<keyword evidence="5 8" id="KW-0863">Zinc-finger</keyword>
<evidence type="ECO:0000256" key="5">
    <source>
        <dbReference type="ARBA" id="ARBA00022771"/>
    </source>
</evidence>
<accession>A0AAD3Y2M0</accession>
<evidence type="ECO:0000256" key="1">
    <source>
        <dbReference type="ARBA" id="ARBA00000900"/>
    </source>
</evidence>
<dbReference type="Proteomes" id="UP001279734">
    <property type="component" value="Unassembled WGS sequence"/>
</dbReference>
<dbReference type="GO" id="GO:0008270">
    <property type="term" value="F:zinc ion binding"/>
    <property type="evidence" value="ECO:0007669"/>
    <property type="project" value="UniProtKB-KW"/>
</dbReference>
<dbReference type="InterPro" id="IPR045191">
    <property type="entry name" value="MBR1/2-like"/>
</dbReference>
<comment type="catalytic activity">
    <reaction evidence="1">
        <text>S-ubiquitinyl-[E2 ubiquitin-conjugating enzyme]-L-cysteine + [acceptor protein]-L-lysine = [E2 ubiquitin-conjugating enzyme]-L-cysteine + N(6)-ubiquitinyl-[acceptor protein]-L-lysine.</text>
        <dbReference type="EC" id="2.3.2.27"/>
    </reaction>
</comment>
<keyword evidence="6" id="KW-0833">Ubl conjugation pathway</keyword>
<evidence type="ECO:0000256" key="6">
    <source>
        <dbReference type="ARBA" id="ARBA00022786"/>
    </source>
</evidence>
<sequence length="148" mass="16350">MSEIKESSLAYPAQPAFSITPMNRPIAQDDLVIRFDEDSETESDESQVDIDNMSYEEILALEESIGNVNTGLSEQTILARLNHPSNHLCSAAGSPHNITGCCICQEECAEGQKLSKITCGHGFHYDCIKQWLLRKNICPLCKTAAFDV</sequence>
<dbReference type="PANTHER" id="PTHR22937:SF209">
    <property type="entry name" value="RING-TYPE E3 UBIQUITIN TRANSFERASE"/>
    <property type="match status" value="1"/>
</dbReference>
<dbReference type="PROSITE" id="PS50089">
    <property type="entry name" value="ZF_RING_2"/>
    <property type="match status" value="1"/>
</dbReference>
<feature type="domain" description="RING-type" evidence="9">
    <location>
        <begin position="101"/>
        <end position="142"/>
    </location>
</feature>
<dbReference type="Pfam" id="PF13639">
    <property type="entry name" value="zf-RING_2"/>
    <property type="match status" value="1"/>
</dbReference>
<evidence type="ECO:0000256" key="2">
    <source>
        <dbReference type="ARBA" id="ARBA00012483"/>
    </source>
</evidence>
<dbReference type="GO" id="GO:0061630">
    <property type="term" value="F:ubiquitin protein ligase activity"/>
    <property type="evidence" value="ECO:0007669"/>
    <property type="project" value="UniProtKB-EC"/>
</dbReference>
<keyword evidence="4" id="KW-0479">Metal-binding</keyword>
<evidence type="ECO:0000256" key="3">
    <source>
        <dbReference type="ARBA" id="ARBA00022679"/>
    </source>
</evidence>
<dbReference type="Gene3D" id="3.30.40.10">
    <property type="entry name" value="Zinc/RING finger domain, C3HC4 (zinc finger)"/>
    <property type="match status" value="1"/>
</dbReference>
<dbReference type="PANTHER" id="PTHR22937">
    <property type="entry name" value="E3 UBIQUITIN-PROTEIN LIGASE RNF165"/>
    <property type="match status" value="1"/>
</dbReference>
<keyword evidence="7" id="KW-0862">Zinc</keyword>
<dbReference type="InterPro" id="IPR013083">
    <property type="entry name" value="Znf_RING/FYVE/PHD"/>
</dbReference>
<evidence type="ECO:0000256" key="7">
    <source>
        <dbReference type="ARBA" id="ARBA00022833"/>
    </source>
</evidence>
<gene>
    <name evidence="10" type="ORF">Nepgr_027073</name>
</gene>
<keyword evidence="3" id="KW-0808">Transferase</keyword>
<dbReference type="EMBL" id="BSYO01000029">
    <property type="protein sequence ID" value="GMH25230.1"/>
    <property type="molecule type" value="Genomic_DNA"/>
</dbReference>
<organism evidence="10 11">
    <name type="scientific">Nepenthes gracilis</name>
    <name type="common">Slender pitcher plant</name>
    <dbReference type="NCBI Taxonomy" id="150966"/>
    <lineage>
        <taxon>Eukaryota</taxon>
        <taxon>Viridiplantae</taxon>
        <taxon>Streptophyta</taxon>
        <taxon>Embryophyta</taxon>
        <taxon>Tracheophyta</taxon>
        <taxon>Spermatophyta</taxon>
        <taxon>Magnoliopsida</taxon>
        <taxon>eudicotyledons</taxon>
        <taxon>Gunneridae</taxon>
        <taxon>Pentapetalae</taxon>
        <taxon>Caryophyllales</taxon>
        <taxon>Nepenthaceae</taxon>
        <taxon>Nepenthes</taxon>
    </lineage>
</organism>
<protein>
    <recommendedName>
        <fullName evidence="2">RING-type E3 ubiquitin transferase</fullName>
        <ecNumber evidence="2">2.3.2.27</ecNumber>
    </recommendedName>
</protein>
<reference evidence="10" key="1">
    <citation type="submission" date="2023-05" db="EMBL/GenBank/DDBJ databases">
        <title>Nepenthes gracilis genome sequencing.</title>
        <authorList>
            <person name="Fukushima K."/>
        </authorList>
    </citation>
    <scope>NUCLEOTIDE SEQUENCE</scope>
    <source>
        <strain evidence="10">SING2019-196</strain>
    </source>
</reference>
<keyword evidence="11" id="KW-1185">Reference proteome</keyword>
<evidence type="ECO:0000313" key="10">
    <source>
        <dbReference type="EMBL" id="GMH25230.1"/>
    </source>
</evidence>
<comment type="caution">
    <text evidence="10">The sequence shown here is derived from an EMBL/GenBank/DDBJ whole genome shotgun (WGS) entry which is preliminary data.</text>
</comment>
<dbReference type="SMART" id="SM00184">
    <property type="entry name" value="RING"/>
    <property type="match status" value="1"/>
</dbReference>
<dbReference type="SUPFAM" id="SSF57850">
    <property type="entry name" value="RING/U-box"/>
    <property type="match status" value="1"/>
</dbReference>
<evidence type="ECO:0000313" key="11">
    <source>
        <dbReference type="Proteomes" id="UP001279734"/>
    </source>
</evidence>
<evidence type="ECO:0000259" key="9">
    <source>
        <dbReference type="PROSITE" id="PS50089"/>
    </source>
</evidence>
<evidence type="ECO:0000256" key="8">
    <source>
        <dbReference type="PROSITE-ProRule" id="PRU00175"/>
    </source>
</evidence>
<evidence type="ECO:0000256" key="4">
    <source>
        <dbReference type="ARBA" id="ARBA00022723"/>
    </source>
</evidence>
<dbReference type="AlphaFoldDB" id="A0AAD3Y2M0"/>
<proteinExistence type="predicted"/>